<keyword evidence="3" id="KW-1185">Reference proteome</keyword>
<dbReference type="Pfam" id="PF20703">
    <property type="entry name" value="nSTAND1"/>
    <property type="match status" value="1"/>
</dbReference>
<dbReference type="EMBL" id="JBCEVZ010000109">
    <property type="protein sequence ID" value="MEL5996926.1"/>
    <property type="molecule type" value="Genomic_DNA"/>
</dbReference>
<sequence length="1483" mass="165274">MDASTAAASSLFGLDAPICPYTGLRTFTEDEAIYFRGREAHVAKCLDLLAERRFVMITGASGDGKSSLVFAGLLPEVRAGFVRARYGSWAVATFRPERSPLRNLSQALATALRLPGHGAIETELEQGFSALVQLYKTSALCPAPPPPGLSPAEERRHQREAANLLIVVDQFEEFFTNPENYDGETPNAAAQTVVNLLLETTRLARAEGLPIYIVCTMRSDFVGQCAEFRGLIEQIGASQYFVPRLVRHEFVEVIREPALLSGNRISERLVQRLLYDIGHGQDQLPVLQHALRRIWLAADEGREEMDLLHYAMVGGLSDELPAEDQPRFAQWQTTLPPQQRDFLLANPSLLNVLDAHANQLYAEANELYNRDFSPPLSPGTAERVIEQTFRVLTRTDGKRVVRNRLTGAQITAIIDDENLPWPVVCHILRPFRAAGTTFLSPFLSEDDDDRAVLPPDAVLDLTHESLIRNWQHLARWASAEAADVRIAENFRQQAGRWQANDESPGFLLPIGLYTFFAQWHAGKKGAANWLAYYLEASPTADATLREEQAAAQNDVLTRYLRASRRRLRVPLLVAHYGAWRLAAAVLLPALLLALVWLGVRHRRQQSDYVTYSIVNGYFDRDREFQKPPFIAVRDMAAFFINADRLKNNLYRPWLSGRAARDYAFPHMLDSLANDTLALDIELSMYGGLSNVEYDTVARENPYIRPVLHDLERRLARAGSIARPTVGAATLSEPQRRVAVLTARTIMALTHYLIWDERHSARPVPGRMPLPERQHFAATKQQLLRNLRDYVQQEIQTPTTALPAPSPVAFGFCLRVLLGQGTDGPAELTFLTGLSPFDPGTVGQFNRLFPPTGTLYARESRTPHSGGYLTAAMAFAALRQLPQLAQCLDTMRRQPLTLTDANGGIALVPYLVKYELLTPANTHQLLNACAQVGGVTFNELFAATTYSLLSVAPVQQVFDVSQKATIANLNRADAIRLGGVDPGYLNADRVSFSVPAASRDKAWGALREASQAIAHQESIFIESEEHHLADGVPESFYKIRDELFLSAFLSKMQGAYLAEIKHQPAAAQASFEQFSRTLGQLQQHLAGQDARSRRGRAAPNAKHKNLHQINSFEWNLAPTQLSHQLSGTTVASTGAQSPLVYLQLPIRPKTLAFETYYTCSFDAFFRYELQHEARSARPDRAVVQLLDSVAFVEAALPDRYSNARTNSLFSEALSRSAQYRPNLAWIRAIAQPGLLPDNARRRQRNALLLRLSETLQSHRALTRPGLLDTLLPLTKRLRGQPAFSRIPLQVAFSDLATALAHEGQVAAAFALADALGEPMTTITKIRASEQAMLTNNQRAQPLLDKFLHDYTLATVGAYVGEKQKERPRLVSGNLLSVFYWRPYAIDNQAEVLVPFARRLVNLTTDERNAANDLYAKCIGYSLADRCYAAKSQMPEFQAVGLEDLDYNYILMGWAHLKTTTPGDGWREYDEIELTTPADYNGSVN</sequence>
<comment type="caution">
    <text evidence="2">The sequence shown here is derived from an EMBL/GenBank/DDBJ whole genome shotgun (WGS) entry which is preliminary data.</text>
</comment>
<dbReference type="Proteomes" id="UP001479606">
    <property type="component" value="Unassembled WGS sequence"/>
</dbReference>
<evidence type="ECO:0000313" key="3">
    <source>
        <dbReference type="Proteomes" id="UP001479606"/>
    </source>
</evidence>
<dbReference type="InterPro" id="IPR049052">
    <property type="entry name" value="nSTAND1"/>
</dbReference>
<keyword evidence="2" id="KW-0067">ATP-binding</keyword>
<gene>
    <name evidence="2" type="ORF">AAFH49_22130</name>
</gene>
<reference evidence="2 3" key="1">
    <citation type="journal article" date="2018" name="Arch. Microbiol.">
        <title>Hymenobacter segetis sp. nov., isolated from soil.</title>
        <authorList>
            <person name="Ten L.N."/>
            <person name="Lim S.J."/>
            <person name="Kim B.O."/>
            <person name="Kang I.K."/>
            <person name="Jung H.Y."/>
        </authorList>
    </citation>
    <scope>NUCLEOTIDE SEQUENCE [LARGE SCALE GENOMIC DNA]</scope>
    <source>
        <strain evidence="2 3">S7-3-11</strain>
    </source>
</reference>
<feature type="domain" description="Novel STAND NTPase 1" evidence="1">
    <location>
        <begin position="20"/>
        <end position="504"/>
    </location>
</feature>
<keyword evidence="2" id="KW-0547">Nucleotide-binding</keyword>
<organism evidence="2 3">
    <name type="scientific">Hymenobacter segetis</name>
    <dbReference type="NCBI Taxonomy" id="2025509"/>
    <lineage>
        <taxon>Bacteria</taxon>
        <taxon>Pseudomonadati</taxon>
        <taxon>Bacteroidota</taxon>
        <taxon>Cytophagia</taxon>
        <taxon>Cytophagales</taxon>
        <taxon>Hymenobacteraceae</taxon>
        <taxon>Hymenobacter</taxon>
    </lineage>
</organism>
<dbReference type="RefSeq" id="WP_342301635.1">
    <property type="nucleotide sequence ID" value="NZ_JBCEVZ010000109.1"/>
</dbReference>
<name>A0ABU9M367_9BACT</name>
<evidence type="ECO:0000259" key="1">
    <source>
        <dbReference type="Pfam" id="PF20703"/>
    </source>
</evidence>
<dbReference type="GO" id="GO:0005524">
    <property type="term" value="F:ATP binding"/>
    <property type="evidence" value="ECO:0007669"/>
    <property type="project" value="UniProtKB-KW"/>
</dbReference>
<proteinExistence type="predicted"/>
<evidence type="ECO:0000313" key="2">
    <source>
        <dbReference type="EMBL" id="MEL5996926.1"/>
    </source>
</evidence>
<accession>A0ABU9M367</accession>
<protein>
    <submittedName>
        <fullName evidence="2">ATP-binding protein</fullName>
    </submittedName>
</protein>